<dbReference type="AlphaFoldDB" id="A0A317V156"/>
<dbReference type="RefSeq" id="XP_025462086.1">
    <property type="nucleotide sequence ID" value="XM_025617503.1"/>
</dbReference>
<evidence type="ECO:0000313" key="3">
    <source>
        <dbReference type="Proteomes" id="UP000246702"/>
    </source>
</evidence>
<evidence type="ECO:0000313" key="2">
    <source>
        <dbReference type="EMBL" id="PWY68064.1"/>
    </source>
</evidence>
<keyword evidence="1" id="KW-0812">Transmembrane</keyword>
<dbReference type="EMBL" id="MSFK01000045">
    <property type="protein sequence ID" value="PWY68064.1"/>
    <property type="molecule type" value="Genomic_DNA"/>
</dbReference>
<protein>
    <submittedName>
        <fullName evidence="2">Uncharacterized protein</fullName>
    </submittedName>
</protein>
<name>A0A317V156_9EURO</name>
<comment type="caution">
    <text evidence="2">The sequence shown here is derived from an EMBL/GenBank/DDBJ whole genome shotgun (WGS) entry which is preliminary data.</text>
</comment>
<sequence>MCDVGFKHQFHKIGPAASSVCLKVAKLKLLDQFGKFTAQIKGGKYGYCQAFYQKKSGYVDATRAAAIGSRLQMKKMVLLAGSCSACNCLLFSLIDRALFCSDEWTHFDLP</sequence>
<accession>A0A317V156</accession>
<keyword evidence="3" id="KW-1185">Reference proteome</keyword>
<keyword evidence="1" id="KW-1133">Transmembrane helix</keyword>
<reference evidence="2 3" key="1">
    <citation type="submission" date="2016-12" db="EMBL/GenBank/DDBJ databases">
        <title>The genomes of Aspergillus section Nigri reveals drivers in fungal speciation.</title>
        <authorList>
            <consortium name="DOE Joint Genome Institute"/>
            <person name="Vesth T.C."/>
            <person name="Nybo J."/>
            <person name="Theobald S."/>
            <person name="Brandl J."/>
            <person name="Frisvad J.C."/>
            <person name="Nielsen K.F."/>
            <person name="Lyhne E.K."/>
            <person name="Kogle M.E."/>
            <person name="Kuo A."/>
            <person name="Riley R."/>
            <person name="Clum A."/>
            <person name="Nolan M."/>
            <person name="Lipzen A."/>
            <person name="Salamov A."/>
            <person name="Henrissat B."/>
            <person name="Wiebenga A."/>
            <person name="De Vries R.P."/>
            <person name="Grigoriev I.V."/>
            <person name="Mortensen U.H."/>
            <person name="Andersen M.R."/>
            <person name="Baker S.E."/>
        </authorList>
    </citation>
    <scope>NUCLEOTIDE SEQUENCE [LARGE SCALE GENOMIC DNA]</scope>
    <source>
        <strain evidence="2 3">CBS 115572</strain>
    </source>
</reference>
<evidence type="ECO:0000256" key="1">
    <source>
        <dbReference type="SAM" id="Phobius"/>
    </source>
</evidence>
<proteinExistence type="predicted"/>
<keyword evidence="1" id="KW-0472">Membrane</keyword>
<dbReference type="Proteomes" id="UP000246702">
    <property type="component" value="Unassembled WGS sequence"/>
</dbReference>
<feature type="transmembrane region" description="Helical" evidence="1">
    <location>
        <begin position="76"/>
        <end position="94"/>
    </location>
</feature>
<gene>
    <name evidence="2" type="ORF">BO94DRAFT_628707</name>
</gene>
<feature type="non-terminal residue" evidence="2">
    <location>
        <position position="1"/>
    </location>
</feature>
<organism evidence="2 3">
    <name type="scientific">Aspergillus sclerotioniger CBS 115572</name>
    <dbReference type="NCBI Taxonomy" id="1450535"/>
    <lineage>
        <taxon>Eukaryota</taxon>
        <taxon>Fungi</taxon>
        <taxon>Dikarya</taxon>
        <taxon>Ascomycota</taxon>
        <taxon>Pezizomycotina</taxon>
        <taxon>Eurotiomycetes</taxon>
        <taxon>Eurotiomycetidae</taxon>
        <taxon>Eurotiales</taxon>
        <taxon>Aspergillaceae</taxon>
        <taxon>Aspergillus</taxon>
        <taxon>Aspergillus subgen. Circumdati</taxon>
    </lineage>
</organism>
<dbReference type="GeneID" id="37119646"/>